<gene>
    <name evidence="1" type="ORF">I3842_09G170300</name>
</gene>
<dbReference type="Proteomes" id="UP000811246">
    <property type="component" value="Chromosome 9"/>
</dbReference>
<comment type="caution">
    <text evidence="1">The sequence shown here is derived from an EMBL/GenBank/DDBJ whole genome shotgun (WGS) entry which is preliminary data.</text>
</comment>
<accession>A0A922E7Y6</accession>
<name>A0A922E7Y6_CARIL</name>
<evidence type="ECO:0000313" key="1">
    <source>
        <dbReference type="EMBL" id="KAG6696873.1"/>
    </source>
</evidence>
<protein>
    <submittedName>
        <fullName evidence="1">Uncharacterized protein</fullName>
    </submittedName>
</protein>
<organism evidence="1 2">
    <name type="scientific">Carya illinoinensis</name>
    <name type="common">Pecan</name>
    <dbReference type="NCBI Taxonomy" id="32201"/>
    <lineage>
        <taxon>Eukaryota</taxon>
        <taxon>Viridiplantae</taxon>
        <taxon>Streptophyta</taxon>
        <taxon>Embryophyta</taxon>
        <taxon>Tracheophyta</taxon>
        <taxon>Spermatophyta</taxon>
        <taxon>Magnoliopsida</taxon>
        <taxon>eudicotyledons</taxon>
        <taxon>Gunneridae</taxon>
        <taxon>Pentapetalae</taxon>
        <taxon>rosids</taxon>
        <taxon>fabids</taxon>
        <taxon>Fagales</taxon>
        <taxon>Juglandaceae</taxon>
        <taxon>Carya</taxon>
    </lineage>
</organism>
<evidence type="ECO:0000313" key="2">
    <source>
        <dbReference type="Proteomes" id="UP000811246"/>
    </source>
</evidence>
<reference evidence="1" key="1">
    <citation type="submission" date="2021-01" db="EMBL/GenBank/DDBJ databases">
        <authorList>
            <person name="Lovell J.T."/>
            <person name="Bentley N."/>
            <person name="Bhattarai G."/>
            <person name="Jenkins J.W."/>
            <person name="Sreedasyam A."/>
            <person name="Alarcon Y."/>
            <person name="Bock C."/>
            <person name="Boston L."/>
            <person name="Carlson J."/>
            <person name="Cervantes K."/>
            <person name="Clermont K."/>
            <person name="Krom N."/>
            <person name="Kubenka K."/>
            <person name="Mamidi S."/>
            <person name="Mattison C."/>
            <person name="Monteros M."/>
            <person name="Pisani C."/>
            <person name="Plott C."/>
            <person name="Rajasekar S."/>
            <person name="Rhein H.S."/>
            <person name="Rohla C."/>
            <person name="Song M."/>
            <person name="Hilaire R.S."/>
            <person name="Shu S."/>
            <person name="Wells L."/>
            <person name="Wang X."/>
            <person name="Webber J."/>
            <person name="Heerema R.J."/>
            <person name="Klein P."/>
            <person name="Conner P."/>
            <person name="Grauke L."/>
            <person name="Grimwood J."/>
            <person name="Schmutz J."/>
            <person name="Randall J.J."/>
        </authorList>
    </citation>
    <scope>NUCLEOTIDE SEQUENCE</scope>
    <source>
        <tissue evidence="1">Leaf</tissue>
    </source>
</reference>
<sequence>MVNYGEDGNCFLVTLRGSLVGQALGLLPNGHQFESPQSHWRFTWSLTSGPHGISRGARKLARTPMDIKNKKNCFLALSRLRPNRYYFRLVELRM</sequence>
<proteinExistence type="predicted"/>
<dbReference type="EMBL" id="CM031833">
    <property type="protein sequence ID" value="KAG6696873.1"/>
    <property type="molecule type" value="Genomic_DNA"/>
</dbReference>
<dbReference type="AlphaFoldDB" id="A0A922E7Y6"/>